<comment type="caution">
    <text evidence="1">The sequence shown here is derived from an EMBL/GenBank/DDBJ whole genome shotgun (WGS) entry which is preliminary data.</text>
</comment>
<dbReference type="Proteomes" id="UP001345963">
    <property type="component" value="Unassembled WGS sequence"/>
</dbReference>
<evidence type="ECO:0000313" key="1">
    <source>
        <dbReference type="EMBL" id="MED6253111.1"/>
    </source>
</evidence>
<reference evidence="1 2" key="1">
    <citation type="submission" date="2021-07" db="EMBL/GenBank/DDBJ databases">
        <authorList>
            <person name="Palmer J.M."/>
        </authorList>
    </citation>
    <scope>NUCLEOTIDE SEQUENCE [LARGE SCALE GENOMIC DNA]</scope>
    <source>
        <strain evidence="1 2">AT_MEX2019</strain>
        <tissue evidence="1">Muscle</tissue>
    </source>
</reference>
<protein>
    <submittedName>
        <fullName evidence="1">Uncharacterized protein</fullName>
    </submittedName>
</protein>
<organism evidence="1 2">
    <name type="scientific">Ataeniobius toweri</name>
    <dbReference type="NCBI Taxonomy" id="208326"/>
    <lineage>
        <taxon>Eukaryota</taxon>
        <taxon>Metazoa</taxon>
        <taxon>Chordata</taxon>
        <taxon>Craniata</taxon>
        <taxon>Vertebrata</taxon>
        <taxon>Euteleostomi</taxon>
        <taxon>Actinopterygii</taxon>
        <taxon>Neopterygii</taxon>
        <taxon>Teleostei</taxon>
        <taxon>Neoteleostei</taxon>
        <taxon>Acanthomorphata</taxon>
        <taxon>Ovalentaria</taxon>
        <taxon>Atherinomorphae</taxon>
        <taxon>Cyprinodontiformes</taxon>
        <taxon>Goodeidae</taxon>
        <taxon>Ataeniobius</taxon>
    </lineage>
</organism>
<gene>
    <name evidence="1" type="ORF">ATANTOWER_022567</name>
</gene>
<evidence type="ECO:0000313" key="2">
    <source>
        <dbReference type="Proteomes" id="UP001345963"/>
    </source>
</evidence>
<dbReference type="EMBL" id="JAHUTI010063948">
    <property type="protein sequence ID" value="MED6253111.1"/>
    <property type="molecule type" value="Genomic_DNA"/>
</dbReference>
<name>A0ABU7BT16_9TELE</name>
<sequence>MQPALLRLSVCLKWFSAPNLLVLEEDIGSYPVLVTFLACSLDPTKAGCHSSSRSSKHQQTNLPTLQREFNKPLHSISLAIPWFKGFREVTETYLIHSENPLRRDPPTPFPRLADSYASLCKQKTPLLNFPHSMKATKLTTLSSCAADPRHFRALILTTCSSSNKQT</sequence>
<accession>A0ABU7BT16</accession>
<proteinExistence type="predicted"/>
<keyword evidence="2" id="KW-1185">Reference proteome</keyword>